<dbReference type="Gene3D" id="3.90.1150.10">
    <property type="entry name" value="Aspartate Aminotransferase, domain 1"/>
    <property type="match status" value="1"/>
</dbReference>
<keyword evidence="4 5" id="KW-0663">Pyridoxal phosphate</keyword>
<dbReference type="InterPro" id="IPR049704">
    <property type="entry name" value="Aminotrans_3_PPA_site"/>
</dbReference>
<dbReference type="NCBIfam" id="NF002325">
    <property type="entry name" value="PRK01278.1"/>
    <property type="match status" value="1"/>
</dbReference>
<evidence type="ECO:0000313" key="7">
    <source>
        <dbReference type="Proteomes" id="UP001059950"/>
    </source>
</evidence>
<dbReference type="CDD" id="cd00610">
    <property type="entry name" value="OAT_like"/>
    <property type="match status" value="1"/>
</dbReference>
<reference evidence="6" key="1">
    <citation type="submission" date="2021-04" db="EMBL/GenBank/DDBJ databases">
        <title>Oceanospirillales bacteria with DddD are important DMSP degraders in coastal seawater.</title>
        <authorList>
            <person name="Liu J."/>
        </authorList>
    </citation>
    <scope>NUCLEOTIDE SEQUENCE</scope>
    <source>
        <strain evidence="6">GY6</strain>
    </source>
</reference>
<sequence length="401" mass="43116">MISPSANDVLAKQNYLIPITKRPELCFLRGEGHYLFDQDDKAYLDWVQGWAVNTLGHSPQVMQQALIKQSAQLINPSPAFFNQPMLELAELLCENSKFDQVFFTNSGAEANEGAIKLARKWGQKNKSGAFKIITFQHSFHGRTLATMSATGKEAFAPLFEPKVSGFTKVPYNDLAATEAAIDGQTVAIMLELIQGEAGVIPATAEFVAGLDALCKQHNLLLIVDEVQTGIGRTGSLFAYQQYQAAPHIMTLGKGLGGGVPIAAMVIDKAVSCFDYGDQGGTYNGNPLMCAVSAAVLQQVLAEGFLAQVNRVSDYFCRQLAVLAKEFGLGTTRGKGLLLAINTGQLSAPQIVELARDAGLLLNAPREDSLRFMPALTLTEQEVDQGMALLAGVLTTLTAAEQ</sequence>
<keyword evidence="7" id="KW-1185">Reference proteome</keyword>
<evidence type="ECO:0000313" key="6">
    <source>
        <dbReference type="EMBL" id="UTW03105.1"/>
    </source>
</evidence>
<organism evidence="6 7">
    <name type="scientific">Amphritea atlantica</name>
    <dbReference type="NCBI Taxonomy" id="355243"/>
    <lineage>
        <taxon>Bacteria</taxon>
        <taxon>Pseudomonadati</taxon>
        <taxon>Pseudomonadota</taxon>
        <taxon>Gammaproteobacteria</taxon>
        <taxon>Oceanospirillales</taxon>
        <taxon>Oceanospirillaceae</taxon>
        <taxon>Amphritea</taxon>
    </lineage>
</organism>
<protein>
    <submittedName>
        <fullName evidence="6">Acetylornithine transaminase</fullName>
        <ecNumber evidence="6">2.6.1.11</ecNumber>
    </submittedName>
</protein>
<evidence type="ECO:0000256" key="1">
    <source>
        <dbReference type="ARBA" id="ARBA00001933"/>
    </source>
</evidence>
<dbReference type="Proteomes" id="UP001059950">
    <property type="component" value="Chromosome"/>
</dbReference>
<dbReference type="PIRSF" id="PIRSF000521">
    <property type="entry name" value="Transaminase_4ab_Lys_Orn"/>
    <property type="match status" value="1"/>
</dbReference>
<keyword evidence="3 6" id="KW-0808">Transferase</keyword>
<dbReference type="InterPro" id="IPR015421">
    <property type="entry name" value="PyrdxlP-dep_Trfase_major"/>
</dbReference>
<dbReference type="InterPro" id="IPR015424">
    <property type="entry name" value="PyrdxlP-dep_Trfase"/>
</dbReference>
<dbReference type="NCBIfam" id="NF002985">
    <property type="entry name" value="PRK03715.1"/>
    <property type="match status" value="1"/>
</dbReference>
<dbReference type="Pfam" id="PF00202">
    <property type="entry name" value="Aminotran_3"/>
    <property type="match status" value="1"/>
</dbReference>
<keyword evidence="2 6" id="KW-0032">Aminotransferase</keyword>
<dbReference type="EC" id="2.6.1.11" evidence="6"/>
<dbReference type="InterPro" id="IPR015422">
    <property type="entry name" value="PyrdxlP-dep_Trfase_small"/>
</dbReference>
<evidence type="ECO:0000256" key="2">
    <source>
        <dbReference type="ARBA" id="ARBA00022576"/>
    </source>
</evidence>
<dbReference type="EMBL" id="CP073344">
    <property type="protein sequence ID" value="UTW03105.1"/>
    <property type="molecule type" value="Genomic_DNA"/>
</dbReference>
<dbReference type="SUPFAM" id="SSF53383">
    <property type="entry name" value="PLP-dependent transferases"/>
    <property type="match status" value="1"/>
</dbReference>
<dbReference type="PROSITE" id="PS00600">
    <property type="entry name" value="AA_TRANSFER_CLASS_3"/>
    <property type="match status" value="1"/>
</dbReference>
<comment type="cofactor">
    <cofactor evidence="1">
        <name>pyridoxal 5'-phosphate</name>
        <dbReference type="ChEBI" id="CHEBI:597326"/>
    </cofactor>
</comment>
<dbReference type="PANTHER" id="PTHR11986">
    <property type="entry name" value="AMINOTRANSFERASE CLASS III"/>
    <property type="match status" value="1"/>
</dbReference>
<dbReference type="GO" id="GO:0003992">
    <property type="term" value="F:N2-acetyl-L-ornithine:2-oxoglutarate 5-aminotransferase activity"/>
    <property type="evidence" value="ECO:0007669"/>
    <property type="project" value="UniProtKB-EC"/>
</dbReference>
<evidence type="ECO:0000256" key="3">
    <source>
        <dbReference type="ARBA" id="ARBA00022679"/>
    </source>
</evidence>
<comment type="similarity">
    <text evidence="5">Belongs to the class-III pyridoxal-phosphate-dependent aminotransferase family.</text>
</comment>
<dbReference type="Gene3D" id="3.40.640.10">
    <property type="entry name" value="Type I PLP-dependent aspartate aminotransferase-like (Major domain)"/>
    <property type="match status" value="1"/>
</dbReference>
<evidence type="ECO:0000256" key="4">
    <source>
        <dbReference type="ARBA" id="ARBA00022898"/>
    </source>
</evidence>
<dbReference type="InterPro" id="IPR005814">
    <property type="entry name" value="Aminotrans_3"/>
</dbReference>
<accession>A0ABY5GT22</accession>
<name>A0ABY5GT22_9GAMM</name>
<evidence type="ECO:0000256" key="5">
    <source>
        <dbReference type="RuleBase" id="RU003560"/>
    </source>
</evidence>
<gene>
    <name evidence="6" type="ORF">KDX31_17530</name>
</gene>
<dbReference type="PANTHER" id="PTHR11986:SF79">
    <property type="entry name" value="ACETYLORNITHINE AMINOTRANSFERASE, MITOCHONDRIAL"/>
    <property type="match status" value="1"/>
</dbReference>
<proteinExistence type="inferred from homology"/>
<dbReference type="InterPro" id="IPR050103">
    <property type="entry name" value="Class-III_PLP-dep_AT"/>
</dbReference>